<dbReference type="Proteomes" id="UP001622594">
    <property type="component" value="Chromosome"/>
</dbReference>
<accession>A0ABZ1LE75</accession>
<organism evidence="1 2">
    <name type="scientific">Streptomyces zaomyceticus</name>
    <dbReference type="NCBI Taxonomy" id="68286"/>
    <lineage>
        <taxon>Bacteria</taxon>
        <taxon>Bacillati</taxon>
        <taxon>Actinomycetota</taxon>
        <taxon>Actinomycetes</taxon>
        <taxon>Kitasatosporales</taxon>
        <taxon>Streptomycetaceae</taxon>
        <taxon>Streptomyces</taxon>
    </lineage>
</organism>
<name>A0ABZ1LE75_9ACTN</name>
<evidence type="ECO:0000313" key="1">
    <source>
        <dbReference type="EMBL" id="WTR71736.1"/>
    </source>
</evidence>
<keyword evidence="2" id="KW-1185">Reference proteome</keyword>
<proteinExistence type="predicted"/>
<gene>
    <name evidence="1" type="ORF">OG814_21860</name>
</gene>
<protein>
    <submittedName>
        <fullName evidence="1">Uncharacterized protein</fullName>
    </submittedName>
</protein>
<evidence type="ECO:0000313" key="2">
    <source>
        <dbReference type="Proteomes" id="UP001622594"/>
    </source>
</evidence>
<reference evidence="1 2" key="1">
    <citation type="submission" date="2022-10" db="EMBL/GenBank/DDBJ databases">
        <title>The complete genomes of actinobacterial strains from the NBC collection.</title>
        <authorList>
            <person name="Joergensen T.S."/>
            <person name="Alvarez Arevalo M."/>
            <person name="Sterndorff E.B."/>
            <person name="Faurdal D."/>
            <person name="Vuksanovic O."/>
            <person name="Mourched A.-S."/>
            <person name="Charusanti P."/>
            <person name="Shaw S."/>
            <person name="Blin K."/>
            <person name="Weber T."/>
        </authorList>
    </citation>
    <scope>NUCLEOTIDE SEQUENCE [LARGE SCALE GENOMIC DNA]</scope>
    <source>
        <strain evidence="1 2">NBC_00123</strain>
    </source>
</reference>
<dbReference type="RefSeq" id="WP_406335323.1">
    <property type="nucleotide sequence ID" value="NZ_CP108188.1"/>
</dbReference>
<dbReference type="EMBL" id="CP108188">
    <property type="protein sequence ID" value="WTR71736.1"/>
    <property type="molecule type" value="Genomic_DNA"/>
</dbReference>
<sequence>MTVANVPFLTELAQIIGARFTPPKRGPRSLLYVTDGWAGRGTFAPEEHPIHPPESSWINVQEVRPRPGTKPFTFYSYRLAPYPTFLVNGHLVREPW</sequence>